<protein>
    <recommendedName>
        <fullName evidence="4">DUF4402 domain-containing protein</fullName>
    </recommendedName>
</protein>
<proteinExistence type="predicted"/>
<dbReference type="RefSeq" id="WP_311340203.1">
    <property type="nucleotide sequence ID" value="NZ_JAVRHS010000003.1"/>
</dbReference>
<keyword evidence="3" id="KW-1185">Reference proteome</keyword>
<evidence type="ECO:0000256" key="1">
    <source>
        <dbReference type="SAM" id="SignalP"/>
    </source>
</evidence>
<evidence type="ECO:0000313" key="2">
    <source>
        <dbReference type="EMBL" id="MDT0575623.1"/>
    </source>
</evidence>
<accession>A0ABU2ZGA5</accession>
<feature type="chain" id="PRO_5046904584" description="DUF4402 domain-containing protein" evidence="1">
    <location>
        <begin position="21"/>
        <end position="231"/>
    </location>
</feature>
<sequence length="231" mass="22876">MNSLLLIAAQALATASPVFSVPAEPDGVLAQQRGGIRLPSGIDAALTVQTQTALNGDIVLQTVVKIDKGAPVFTTYVPGPGEKVPGQQLPNTAATGSPAIAFDGKGGFQISAGSGTLPVTVTTGAPGAGAGLPAGLQAVDSAGPVATDNGLVMSQTGSNGLQNVQLSGSDFTIIHFGVNAFGSAIFNTGSDRVIDTATIVSIDLDNAGPDVLGSAMLRVESVALDALASRL</sequence>
<comment type="caution">
    <text evidence="2">The sequence shown here is derived from an EMBL/GenBank/DDBJ whole genome shotgun (WGS) entry which is preliminary data.</text>
</comment>
<organism evidence="2 3">
    <name type="scientific">Croceicoccus esteveae</name>
    <dbReference type="NCBI Taxonomy" id="3075597"/>
    <lineage>
        <taxon>Bacteria</taxon>
        <taxon>Pseudomonadati</taxon>
        <taxon>Pseudomonadota</taxon>
        <taxon>Alphaproteobacteria</taxon>
        <taxon>Sphingomonadales</taxon>
        <taxon>Erythrobacteraceae</taxon>
        <taxon>Croceicoccus</taxon>
    </lineage>
</organism>
<dbReference type="Proteomes" id="UP001259803">
    <property type="component" value="Unassembled WGS sequence"/>
</dbReference>
<feature type="signal peptide" evidence="1">
    <location>
        <begin position="1"/>
        <end position="20"/>
    </location>
</feature>
<keyword evidence="1" id="KW-0732">Signal</keyword>
<name>A0ABU2ZGA5_9SPHN</name>
<evidence type="ECO:0008006" key="4">
    <source>
        <dbReference type="Google" id="ProtNLM"/>
    </source>
</evidence>
<evidence type="ECO:0000313" key="3">
    <source>
        <dbReference type="Proteomes" id="UP001259803"/>
    </source>
</evidence>
<reference evidence="2 3" key="1">
    <citation type="submission" date="2023-09" db="EMBL/GenBank/DDBJ databases">
        <authorList>
            <person name="Rey-Velasco X."/>
        </authorList>
    </citation>
    <scope>NUCLEOTIDE SEQUENCE [LARGE SCALE GENOMIC DNA]</scope>
    <source>
        <strain evidence="2 3">F390</strain>
    </source>
</reference>
<gene>
    <name evidence="2" type="ORF">RM533_05445</name>
</gene>
<dbReference type="EMBL" id="JAVRHS010000003">
    <property type="protein sequence ID" value="MDT0575623.1"/>
    <property type="molecule type" value="Genomic_DNA"/>
</dbReference>